<dbReference type="EMBL" id="CP033367">
    <property type="protein sequence ID" value="QKD03968.1"/>
    <property type="molecule type" value="Genomic_DNA"/>
</dbReference>
<reference evidence="1 2" key="1">
    <citation type="submission" date="2018-10" db="EMBL/GenBank/DDBJ databases">
        <authorList>
            <person name="Perry B.J."/>
            <person name="Sullivan J.T."/>
            <person name="Murphy R.J.T."/>
            <person name="Ramsay J.P."/>
            <person name="Ronson C.W."/>
        </authorList>
    </citation>
    <scope>NUCLEOTIDE SEQUENCE [LARGE SCALE GENOMIC DNA]</scope>
    <source>
        <strain evidence="1 2">R88b</strain>
    </source>
</reference>
<dbReference type="Proteomes" id="UP000503017">
    <property type="component" value="Chromosome"/>
</dbReference>
<evidence type="ECO:0000313" key="1">
    <source>
        <dbReference type="EMBL" id="QKD03968.1"/>
    </source>
</evidence>
<name>A0A6M7WVT0_RHILI</name>
<evidence type="ECO:0000313" key="2">
    <source>
        <dbReference type="Proteomes" id="UP000503017"/>
    </source>
</evidence>
<accession>A0A6M7WVT0</accession>
<protein>
    <submittedName>
        <fullName evidence="1">Uncharacterized protein</fullName>
    </submittedName>
</protein>
<dbReference type="RefSeq" id="WP_027028849.1">
    <property type="nucleotide sequence ID" value="NZ_CP033367.1"/>
</dbReference>
<organism evidence="1 2">
    <name type="scientific">Mesorhizobium loti R88b</name>
    <dbReference type="NCBI Taxonomy" id="935548"/>
    <lineage>
        <taxon>Bacteria</taxon>
        <taxon>Pseudomonadati</taxon>
        <taxon>Pseudomonadota</taxon>
        <taxon>Alphaproteobacteria</taxon>
        <taxon>Hyphomicrobiales</taxon>
        <taxon>Phyllobacteriaceae</taxon>
        <taxon>Mesorhizobium</taxon>
    </lineage>
</organism>
<gene>
    <name evidence="1" type="ORF">EB235_22790</name>
</gene>
<dbReference type="AlphaFoldDB" id="A0A6M7WVT0"/>
<proteinExistence type="predicted"/>
<sequence>MKTQLVSFRDFLKTGRLGAVSPDMTMAEIADVIGIPEHADPDYWTFGKLEISFDVEPPYRMNWFQIEEAGYLKGDLEVLTDRLVLSLDGFSGKTKPSEFLEAGLWTPDQAKVFYAASCYDIGMNICAGTIQMHFHVPTDFIADQDAEAYLSASSPSQSMAKIDSRAVLDSIYSYPHPKTEEVPGAFNWKLLSGSQYLALADGR</sequence>